<keyword evidence="12" id="KW-1185">Reference proteome</keyword>
<keyword evidence="8" id="KW-0408">Iron</keyword>
<dbReference type="GO" id="GO:0020037">
    <property type="term" value="F:heme binding"/>
    <property type="evidence" value="ECO:0007669"/>
    <property type="project" value="InterPro"/>
</dbReference>
<dbReference type="Proteomes" id="UP000238479">
    <property type="component" value="Chromosome 4"/>
</dbReference>
<keyword evidence="3" id="KW-0349">Heme</keyword>
<evidence type="ECO:0000256" key="4">
    <source>
        <dbReference type="ARBA" id="ARBA00022692"/>
    </source>
</evidence>
<dbReference type="Gene3D" id="1.10.630.10">
    <property type="entry name" value="Cytochrome P450"/>
    <property type="match status" value="1"/>
</dbReference>
<keyword evidence="7" id="KW-0560">Oxidoreductase</keyword>
<reference evidence="11 12" key="1">
    <citation type="journal article" date="2018" name="Nat. Genet.">
        <title>The Rosa genome provides new insights in the design of modern roses.</title>
        <authorList>
            <person name="Bendahmane M."/>
        </authorList>
    </citation>
    <scope>NUCLEOTIDE SEQUENCE [LARGE SCALE GENOMIC DNA]</scope>
    <source>
        <strain evidence="12">cv. Old Blush</strain>
    </source>
</reference>
<keyword evidence="9" id="KW-0503">Monooxygenase</keyword>
<comment type="similarity">
    <text evidence="2">Belongs to the cytochrome P450 family.</text>
</comment>
<keyword evidence="5" id="KW-0479">Metal-binding</keyword>
<proteinExistence type="inferred from homology"/>
<keyword evidence="6" id="KW-1133">Transmembrane helix</keyword>
<dbReference type="PANTHER" id="PTHR24282">
    <property type="entry name" value="CYTOCHROME P450 FAMILY MEMBER"/>
    <property type="match status" value="1"/>
</dbReference>
<comment type="caution">
    <text evidence="11">The sequence shown here is derived from an EMBL/GenBank/DDBJ whole genome shotgun (WGS) entry which is preliminary data.</text>
</comment>
<dbReference type="STRING" id="74649.A0A2P6R2C5"/>
<evidence type="ECO:0000256" key="8">
    <source>
        <dbReference type="ARBA" id="ARBA00023004"/>
    </source>
</evidence>
<comment type="subcellular location">
    <subcellularLocation>
        <location evidence="1">Membrane</location>
        <topology evidence="1">Single-pass membrane protein</topology>
    </subcellularLocation>
</comment>
<dbReference type="InterPro" id="IPR050665">
    <property type="entry name" value="Cytochrome_P450_Monooxygen"/>
</dbReference>
<dbReference type="GO" id="GO:0016020">
    <property type="term" value="C:membrane"/>
    <property type="evidence" value="ECO:0007669"/>
    <property type="project" value="UniProtKB-SubCell"/>
</dbReference>
<evidence type="ECO:0000256" key="9">
    <source>
        <dbReference type="ARBA" id="ARBA00023033"/>
    </source>
</evidence>
<evidence type="ECO:0000256" key="3">
    <source>
        <dbReference type="ARBA" id="ARBA00022617"/>
    </source>
</evidence>
<organism evidence="11 12">
    <name type="scientific">Rosa chinensis</name>
    <name type="common">China rose</name>
    <dbReference type="NCBI Taxonomy" id="74649"/>
    <lineage>
        <taxon>Eukaryota</taxon>
        <taxon>Viridiplantae</taxon>
        <taxon>Streptophyta</taxon>
        <taxon>Embryophyta</taxon>
        <taxon>Tracheophyta</taxon>
        <taxon>Spermatophyta</taxon>
        <taxon>Magnoliopsida</taxon>
        <taxon>eudicotyledons</taxon>
        <taxon>Gunneridae</taxon>
        <taxon>Pentapetalae</taxon>
        <taxon>rosids</taxon>
        <taxon>fabids</taxon>
        <taxon>Rosales</taxon>
        <taxon>Rosaceae</taxon>
        <taxon>Rosoideae</taxon>
        <taxon>Rosoideae incertae sedis</taxon>
        <taxon>Rosa</taxon>
    </lineage>
</organism>
<name>A0A2P6R2C5_ROSCH</name>
<evidence type="ECO:0000256" key="10">
    <source>
        <dbReference type="ARBA" id="ARBA00023136"/>
    </source>
</evidence>
<evidence type="ECO:0000313" key="11">
    <source>
        <dbReference type="EMBL" id="PRQ40584.1"/>
    </source>
</evidence>
<keyword evidence="10" id="KW-0472">Membrane</keyword>
<accession>A0A2P6R2C5</accession>
<evidence type="ECO:0000313" key="12">
    <source>
        <dbReference type="Proteomes" id="UP000238479"/>
    </source>
</evidence>
<dbReference type="GO" id="GO:0004497">
    <property type="term" value="F:monooxygenase activity"/>
    <property type="evidence" value="ECO:0007669"/>
    <property type="project" value="UniProtKB-KW"/>
</dbReference>
<evidence type="ECO:0000256" key="7">
    <source>
        <dbReference type="ARBA" id="ARBA00023002"/>
    </source>
</evidence>
<dbReference type="GO" id="GO:0005506">
    <property type="term" value="F:iron ion binding"/>
    <property type="evidence" value="ECO:0007669"/>
    <property type="project" value="InterPro"/>
</dbReference>
<dbReference type="Gramene" id="PRQ40584">
    <property type="protein sequence ID" value="PRQ40584"/>
    <property type="gene ID" value="RchiOBHm_Chr4g0437601"/>
</dbReference>
<keyword evidence="4" id="KW-0812">Transmembrane</keyword>
<dbReference type="PANTHER" id="PTHR24282:SF20">
    <property type="entry name" value="CYTOCHROME P450 CYP749A22-LIKE"/>
    <property type="match status" value="1"/>
</dbReference>
<evidence type="ECO:0000256" key="6">
    <source>
        <dbReference type="ARBA" id="ARBA00022989"/>
    </source>
</evidence>
<dbReference type="GO" id="GO:0016705">
    <property type="term" value="F:oxidoreductase activity, acting on paired donors, with incorporation or reduction of molecular oxygen"/>
    <property type="evidence" value="ECO:0007669"/>
    <property type="project" value="InterPro"/>
</dbReference>
<evidence type="ECO:0000256" key="1">
    <source>
        <dbReference type="ARBA" id="ARBA00004167"/>
    </source>
</evidence>
<dbReference type="AlphaFoldDB" id="A0A2P6R2C5"/>
<dbReference type="SUPFAM" id="SSF48264">
    <property type="entry name" value="Cytochrome P450"/>
    <property type="match status" value="1"/>
</dbReference>
<evidence type="ECO:0000256" key="2">
    <source>
        <dbReference type="ARBA" id="ARBA00010617"/>
    </source>
</evidence>
<evidence type="ECO:0000256" key="5">
    <source>
        <dbReference type="ARBA" id="ARBA00022723"/>
    </source>
</evidence>
<dbReference type="InterPro" id="IPR036396">
    <property type="entry name" value="Cyt_P450_sf"/>
</dbReference>
<gene>
    <name evidence="11" type="ORF">RchiOBHm_Chr4g0437601</name>
</gene>
<sequence>MPVRISVDELVVECKTFYFAGQETTNTLPAWPTLLLALHPEWLYPPAILLARKVSREVRLGKLLVPANVELLVPTLALHHEP</sequence>
<dbReference type="EMBL" id="PDCK01000042">
    <property type="protein sequence ID" value="PRQ40584.1"/>
    <property type="molecule type" value="Genomic_DNA"/>
</dbReference>
<protein>
    <submittedName>
        <fullName evidence="11">Putative cytochrome P450</fullName>
    </submittedName>
</protein>